<accession>A0A9P0DTR8</accession>
<dbReference type="AlphaFoldDB" id="A0A9P0DTR8"/>
<organism evidence="1 2">
    <name type="scientific">Phaedon cochleariae</name>
    <name type="common">Mustard beetle</name>
    <dbReference type="NCBI Taxonomy" id="80249"/>
    <lineage>
        <taxon>Eukaryota</taxon>
        <taxon>Metazoa</taxon>
        <taxon>Ecdysozoa</taxon>
        <taxon>Arthropoda</taxon>
        <taxon>Hexapoda</taxon>
        <taxon>Insecta</taxon>
        <taxon>Pterygota</taxon>
        <taxon>Neoptera</taxon>
        <taxon>Endopterygota</taxon>
        <taxon>Coleoptera</taxon>
        <taxon>Polyphaga</taxon>
        <taxon>Cucujiformia</taxon>
        <taxon>Chrysomeloidea</taxon>
        <taxon>Chrysomelidae</taxon>
        <taxon>Chrysomelinae</taxon>
        <taxon>Chrysomelini</taxon>
        <taxon>Phaedon</taxon>
    </lineage>
</organism>
<dbReference type="OrthoDB" id="8114163at2759"/>
<dbReference type="EMBL" id="OU896713">
    <property type="protein sequence ID" value="CAH1176858.1"/>
    <property type="molecule type" value="Genomic_DNA"/>
</dbReference>
<dbReference type="PANTHER" id="PTHR11012:SF30">
    <property type="entry name" value="PROTEIN KINASE-LIKE DOMAIN-CONTAINING"/>
    <property type="match status" value="1"/>
</dbReference>
<evidence type="ECO:0000313" key="2">
    <source>
        <dbReference type="Proteomes" id="UP001153737"/>
    </source>
</evidence>
<dbReference type="SUPFAM" id="SSF56112">
    <property type="entry name" value="Protein kinase-like (PK-like)"/>
    <property type="match status" value="1"/>
</dbReference>
<dbReference type="Proteomes" id="UP001153737">
    <property type="component" value="Chromosome 7"/>
</dbReference>
<proteinExistence type="predicted"/>
<dbReference type="Pfam" id="PF02958">
    <property type="entry name" value="EcKL"/>
    <property type="match status" value="1"/>
</dbReference>
<dbReference type="PANTHER" id="PTHR11012">
    <property type="entry name" value="PROTEIN KINASE-LIKE DOMAIN-CONTAINING"/>
    <property type="match status" value="1"/>
</dbReference>
<keyword evidence="2" id="KW-1185">Reference proteome</keyword>
<protein>
    <submittedName>
        <fullName evidence="1">Uncharacterized protein</fullName>
    </submittedName>
</protein>
<name>A0A9P0DTR8_PHACE</name>
<dbReference type="InterPro" id="IPR011009">
    <property type="entry name" value="Kinase-like_dom_sf"/>
</dbReference>
<sequence length="193" mass="22428">MEETDENYVPEEAEEAAMQILPEKSRNAYDKEFKMFESWINSRKINEEDPTAPSDVRLIDWQISKTASPALDLVYFFLVHSPKEILYDYESYLKVYYATLSKNLREFSCEAEKVFPYSTLLQHWNKKAKIGLYMSFMVLKLMLCDSEEAPDFSEISDSGKGVLSFFDFATKATGTFETRIRDLVEFCIAKGYV</sequence>
<reference evidence="1" key="1">
    <citation type="submission" date="2022-01" db="EMBL/GenBank/DDBJ databases">
        <authorList>
            <person name="King R."/>
        </authorList>
    </citation>
    <scope>NUCLEOTIDE SEQUENCE</scope>
</reference>
<gene>
    <name evidence="1" type="ORF">PHAECO_LOCUS10949</name>
</gene>
<dbReference type="InterPro" id="IPR004119">
    <property type="entry name" value="EcKL"/>
</dbReference>
<evidence type="ECO:0000313" key="1">
    <source>
        <dbReference type="EMBL" id="CAH1176858.1"/>
    </source>
</evidence>
<reference evidence="1" key="2">
    <citation type="submission" date="2022-10" db="EMBL/GenBank/DDBJ databases">
        <authorList>
            <consortium name="ENA_rothamsted_submissions"/>
            <consortium name="culmorum"/>
            <person name="King R."/>
        </authorList>
    </citation>
    <scope>NUCLEOTIDE SEQUENCE</scope>
</reference>